<dbReference type="AlphaFoldDB" id="A0A1Y1VVY5"/>
<comment type="caution">
    <text evidence="2">The sequence shown here is derived from an EMBL/GenBank/DDBJ whole genome shotgun (WGS) entry which is preliminary data.</text>
</comment>
<organism evidence="2 3">
    <name type="scientific">Linderina pennispora</name>
    <dbReference type="NCBI Taxonomy" id="61395"/>
    <lineage>
        <taxon>Eukaryota</taxon>
        <taxon>Fungi</taxon>
        <taxon>Fungi incertae sedis</taxon>
        <taxon>Zoopagomycota</taxon>
        <taxon>Kickxellomycotina</taxon>
        <taxon>Kickxellomycetes</taxon>
        <taxon>Kickxellales</taxon>
        <taxon>Kickxellaceae</taxon>
        <taxon>Linderina</taxon>
    </lineage>
</organism>
<reference evidence="2 3" key="1">
    <citation type="submission" date="2016-07" db="EMBL/GenBank/DDBJ databases">
        <title>Pervasive Adenine N6-methylation of Active Genes in Fungi.</title>
        <authorList>
            <consortium name="DOE Joint Genome Institute"/>
            <person name="Mondo S.J."/>
            <person name="Dannebaum R.O."/>
            <person name="Kuo R.C."/>
            <person name="Labutti K."/>
            <person name="Haridas S."/>
            <person name="Kuo A."/>
            <person name="Salamov A."/>
            <person name="Ahrendt S.R."/>
            <person name="Lipzen A."/>
            <person name="Sullivan W."/>
            <person name="Andreopoulos W.B."/>
            <person name="Clum A."/>
            <person name="Lindquist E."/>
            <person name="Daum C."/>
            <person name="Ramamoorthy G.K."/>
            <person name="Gryganskyi A."/>
            <person name="Culley D."/>
            <person name="Magnuson J.K."/>
            <person name="James T.Y."/>
            <person name="O'Malley M.A."/>
            <person name="Stajich J.E."/>
            <person name="Spatafora J.W."/>
            <person name="Visel A."/>
            <person name="Grigoriev I.V."/>
        </authorList>
    </citation>
    <scope>NUCLEOTIDE SEQUENCE [LARGE SCALE GENOMIC DNA]</scope>
    <source>
        <strain evidence="2 3">ATCC 12442</strain>
    </source>
</reference>
<feature type="region of interest" description="Disordered" evidence="1">
    <location>
        <begin position="76"/>
        <end position="112"/>
    </location>
</feature>
<proteinExistence type="predicted"/>
<feature type="compositionally biased region" description="Basic residues" evidence="1">
    <location>
        <begin position="93"/>
        <end position="104"/>
    </location>
</feature>
<feature type="region of interest" description="Disordered" evidence="1">
    <location>
        <begin position="128"/>
        <end position="148"/>
    </location>
</feature>
<dbReference type="Proteomes" id="UP000193922">
    <property type="component" value="Unassembled WGS sequence"/>
</dbReference>
<accession>A0A1Y1VVY5</accession>
<dbReference type="RefSeq" id="XP_040739651.1">
    <property type="nucleotide sequence ID" value="XM_040882989.1"/>
</dbReference>
<evidence type="ECO:0000313" key="2">
    <source>
        <dbReference type="EMBL" id="ORX65458.1"/>
    </source>
</evidence>
<gene>
    <name evidence="2" type="ORF">DL89DRAFT_101166</name>
</gene>
<dbReference type="EMBL" id="MCFD01000029">
    <property type="protein sequence ID" value="ORX65458.1"/>
    <property type="molecule type" value="Genomic_DNA"/>
</dbReference>
<dbReference type="GeneID" id="63799637"/>
<name>A0A1Y1VVY5_9FUNG</name>
<sequence length="164" mass="18997">MGFFDKLFGKPATAAHCCPHCAERDRRYGEYWRYKTPLTVCTHCDCAPTNGHQCTVKSHYDVYECTTARKKDKPKERFSLFPKSDSTAQPKRPVVKHYHHHHHHSEQPARKPAKTVVKHHHYYDEQPTTSYTVTFPPSPPPGPSPDNKVYIYTPGNWRITNVHS</sequence>
<evidence type="ECO:0000313" key="3">
    <source>
        <dbReference type="Proteomes" id="UP000193922"/>
    </source>
</evidence>
<evidence type="ECO:0000256" key="1">
    <source>
        <dbReference type="SAM" id="MobiDB-lite"/>
    </source>
</evidence>
<dbReference type="OrthoDB" id="10462347at2759"/>
<keyword evidence="3" id="KW-1185">Reference proteome</keyword>
<protein>
    <submittedName>
        <fullName evidence="2">Uncharacterized protein</fullName>
    </submittedName>
</protein>